<feature type="non-terminal residue" evidence="3">
    <location>
        <position position="1"/>
    </location>
</feature>
<accession>A0A813A6X6</accession>
<dbReference type="InterPro" id="IPR049945">
    <property type="entry name" value="AAA_22"/>
</dbReference>
<feature type="signal peptide" evidence="1">
    <location>
        <begin position="1"/>
        <end position="25"/>
    </location>
</feature>
<gene>
    <name evidence="3" type="ORF">SNEC2469_LOCUS26998</name>
</gene>
<evidence type="ECO:0000313" key="3">
    <source>
        <dbReference type="EMBL" id="CAE7857463.1"/>
    </source>
</evidence>
<evidence type="ECO:0000313" key="4">
    <source>
        <dbReference type="Proteomes" id="UP000601435"/>
    </source>
</evidence>
<keyword evidence="4" id="KW-1185">Reference proteome</keyword>
<evidence type="ECO:0000259" key="2">
    <source>
        <dbReference type="Pfam" id="PF13401"/>
    </source>
</evidence>
<organism evidence="3 4">
    <name type="scientific">Symbiodinium necroappetens</name>
    <dbReference type="NCBI Taxonomy" id="1628268"/>
    <lineage>
        <taxon>Eukaryota</taxon>
        <taxon>Sar</taxon>
        <taxon>Alveolata</taxon>
        <taxon>Dinophyceae</taxon>
        <taxon>Suessiales</taxon>
        <taxon>Symbiodiniaceae</taxon>
        <taxon>Symbiodinium</taxon>
    </lineage>
</organism>
<evidence type="ECO:0000256" key="1">
    <source>
        <dbReference type="SAM" id="SignalP"/>
    </source>
</evidence>
<dbReference type="AlphaFoldDB" id="A0A813A6X6"/>
<dbReference type="OrthoDB" id="444957at2759"/>
<reference evidence="3" key="1">
    <citation type="submission" date="2021-02" db="EMBL/GenBank/DDBJ databases">
        <authorList>
            <person name="Dougan E. K."/>
            <person name="Rhodes N."/>
            <person name="Thang M."/>
            <person name="Chan C."/>
        </authorList>
    </citation>
    <scope>NUCLEOTIDE SEQUENCE</scope>
</reference>
<sequence length="601" mass="66894">MVSGSTKSRKLLLLVVGWCIDCNLQVFVPRAPLITRSSWQTRWAEGGNTAGGVKRVLPSATRPANRDAHVFIPLDNYDSKLSDLFHGEDVLFIRGGVGVGKSTLQLDLARQYPQTFVSVPFAESSEESWRSGIIAAIENATGQTVARGPTRLEQALKNLAEAELTLVLDEAHTLFPFDEIRELLFKNVNHPKVVLFSASSEGSTSGGTTPAEITRKFFWIPPILPIGDDFISQLEEAGVCLNAESVAFFMKFCAGHRSIFMRAMVWVTKQQEAKWNYSQTVTAVRNSMDRNDWFKRGSIWEELVKSRAVKVNGRFSELEKVPMNFVKILCEGPSALSSLDERREMTIHGFVVPAQQMPGNEEFTEMDWTAPDTQYAVSNPIMASYYRCQLERFRSLAVRVDPYIPVSCLDLLLRAIPYLTFARVVGFAPISPALGALSASDLPFEDQYNIAIKNALQELGYRAASYQSPKHGKVDVFVNFDGDGGGATFSMEGIMADRGQPAVNEHRQRFDNLDAYSKATYKVLFIIGKRKQVHNRVLATRAEGVEIIGLVPDVSHTRYDILYRGAQAEQDQDPKPYVVECDLVARGVDGNGALTDCQPWI</sequence>
<dbReference type="InterPro" id="IPR027417">
    <property type="entry name" value="P-loop_NTPase"/>
</dbReference>
<name>A0A813A6X6_9DINO</name>
<dbReference type="Proteomes" id="UP000601435">
    <property type="component" value="Unassembled WGS sequence"/>
</dbReference>
<dbReference type="SUPFAM" id="SSF52540">
    <property type="entry name" value="P-loop containing nucleoside triphosphate hydrolases"/>
    <property type="match status" value="1"/>
</dbReference>
<proteinExistence type="predicted"/>
<feature type="chain" id="PRO_5032618684" description="ORC1/DEAH AAA+ ATPase domain-containing protein" evidence="1">
    <location>
        <begin position="26"/>
        <end position="601"/>
    </location>
</feature>
<feature type="non-terminal residue" evidence="3">
    <location>
        <position position="601"/>
    </location>
</feature>
<dbReference type="EMBL" id="CAJNJA010056078">
    <property type="protein sequence ID" value="CAE7857463.1"/>
    <property type="molecule type" value="Genomic_DNA"/>
</dbReference>
<feature type="domain" description="ORC1/DEAH AAA+ ATPase" evidence="2">
    <location>
        <begin position="87"/>
        <end position="193"/>
    </location>
</feature>
<protein>
    <recommendedName>
        <fullName evidence="2">ORC1/DEAH AAA+ ATPase domain-containing protein</fullName>
    </recommendedName>
</protein>
<comment type="caution">
    <text evidence="3">The sequence shown here is derived from an EMBL/GenBank/DDBJ whole genome shotgun (WGS) entry which is preliminary data.</text>
</comment>
<dbReference type="GO" id="GO:0016887">
    <property type="term" value="F:ATP hydrolysis activity"/>
    <property type="evidence" value="ECO:0007669"/>
    <property type="project" value="InterPro"/>
</dbReference>
<keyword evidence="1" id="KW-0732">Signal</keyword>
<dbReference type="Pfam" id="PF13401">
    <property type="entry name" value="AAA_22"/>
    <property type="match status" value="1"/>
</dbReference>